<organism evidence="1 2">
    <name type="scientific">Portunus trituberculatus</name>
    <name type="common">Swimming crab</name>
    <name type="synonym">Neptunus trituberculatus</name>
    <dbReference type="NCBI Taxonomy" id="210409"/>
    <lineage>
        <taxon>Eukaryota</taxon>
        <taxon>Metazoa</taxon>
        <taxon>Ecdysozoa</taxon>
        <taxon>Arthropoda</taxon>
        <taxon>Crustacea</taxon>
        <taxon>Multicrustacea</taxon>
        <taxon>Malacostraca</taxon>
        <taxon>Eumalacostraca</taxon>
        <taxon>Eucarida</taxon>
        <taxon>Decapoda</taxon>
        <taxon>Pleocyemata</taxon>
        <taxon>Brachyura</taxon>
        <taxon>Eubrachyura</taxon>
        <taxon>Portunoidea</taxon>
        <taxon>Portunidae</taxon>
        <taxon>Portuninae</taxon>
        <taxon>Portunus</taxon>
    </lineage>
</organism>
<proteinExistence type="predicted"/>
<comment type="caution">
    <text evidence="1">The sequence shown here is derived from an EMBL/GenBank/DDBJ whole genome shotgun (WGS) entry which is preliminary data.</text>
</comment>
<evidence type="ECO:0000313" key="2">
    <source>
        <dbReference type="Proteomes" id="UP000324222"/>
    </source>
</evidence>
<reference evidence="1 2" key="1">
    <citation type="submission" date="2019-05" db="EMBL/GenBank/DDBJ databases">
        <title>Another draft genome of Portunus trituberculatus and its Hox gene families provides insights of decapod evolution.</title>
        <authorList>
            <person name="Jeong J.-H."/>
            <person name="Song I."/>
            <person name="Kim S."/>
            <person name="Choi T."/>
            <person name="Kim D."/>
            <person name="Ryu S."/>
            <person name="Kim W."/>
        </authorList>
    </citation>
    <scope>NUCLEOTIDE SEQUENCE [LARGE SCALE GENOMIC DNA]</scope>
    <source>
        <tissue evidence="1">Muscle</tissue>
    </source>
</reference>
<keyword evidence="2" id="KW-1185">Reference proteome</keyword>
<dbReference type="Proteomes" id="UP000324222">
    <property type="component" value="Unassembled WGS sequence"/>
</dbReference>
<protein>
    <submittedName>
        <fullName evidence="1">Uncharacterized protein</fullName>
    </submittedName>
</protein>
<accession>A0A5B7EC64</accession>
<evidence type="ECO:0000313" key="1">
    <source>
        <dbReference type="EMBL" id="MPC30394.1"/>
    </source>
</evidence>
<sequence length="256" mass="28335">MTRDTVDLDCLFRYHSLDDSSIILSVTVYVVWPDPDFLSIWVSIVYYLPVVAAPFPADSARLARTATLNNRLHLSSGNRRVDAFYEVKCTSHTRVPHGVVSLLTMSSMFSLSVATHMAAGMAAVISHRCGTRVRASALLLSDSTKDTCTCSPHSSTKDVTKLIRCQNKVEFLHDSVQLCHVDVCRIILSEPAGVSYDATVTFYHNTKGQGSGVYPHPGFASRHVPSSSNWVIFSDFTFCLLKNRSYMVITDHLVPT</sequence>
<name>A0A5B7EC64_PORTR</name>
<dbReference type="AlphaFoldDB" id="A0A5B7EC64"/>
<gene>
    <name evidence="1" type="ORF">E2C01_023657</name>
</gene>
<dbReference type="EMBL" id="VSRR010002245">
    <property type="protein sequence ID" value="MPC30394.1"/>
    <property type="molecule type" value="Genomic_DNA"/>
</dbReference>